<dbReference type="AlphaFoldDB" id="A0A9X8WR32"/>
<dbReference type="Proteomes" id="UP000189137">
    <property type="component" value="Unassembled WGS sequence"/>
</dbReference>
<reference evidence="1 2" key="1">
    <citation type="submission" date="2017-02" db="EMBL/GenBank/DDBJ databases">
        <authorList>
            <consortium name="Pathogen Informatics"/>
        </authorList>
    </citation>
    <scope>NUCLEOTIDE SEQUENCE [LARGE SCALE GENOMIC DNA]</scope>
    <source>
        <strain evidence="1 2">VRECD0157</strain>
    </source>
</reference>
<dbReference type="InterPro" id="IPR009097">
    <property type="entry name" value="Cyclic_Pdiesterase"/>
</dbReference>
<dbReference type="SUPFAM" id="SSF55144">
    <property type="entry name" value="LigT-like"/>
    <property type="match status" value="1"/>
</dbReference>
<gene>
    <name evidence="1" type="ORF">SAMEA3375112_02571</name>
</gene>
<protein>
    <submittedName>
        <fullName evidence="1">Uncharacterized protein</fullName>
    </submittedName>
</protein>
<dbReference type="RefSeq" id="WP_021364821.1">
    <property type="nucleotide sequence ID" value="NZ_AP031492.1"/>
</dbReference>
<dbReference type="PANTHER" id="PTHR36039:SF2">
    <property type="entry name" value="RNA LIGASE_CYCLIC NUCLEOTIDE PHOSPHODIESTERASE FAMILY PROTEIN"/>
    <property type="match status" value="1"/>
</dbReference>
<accession>A0A9X8WR32</accession>
<proteinExistence type="predicted"/>
<dbReference type="EMBL" id="FUPS01000008">
    <property type="protein sequence ID" value="SJS63230.1"/>
    <property type="molecule type" value="Genomic_DNA"/>
</dbReference>
<sequence length="102" mass="11729">MQYAIELYYDKKTEKQLFDLSKKIADEKISTKYLEWKTRPHLTLACFNDVDEACCIDKLKGFAQNHKVIPAYIGSVGMFNDTKTVFVSPIMNSNVSVSERII</sequence>
<evidence type="ECO:0000313" key="1">
    <source>
        <dbReference type="EMBL" id="SJS63230.1"/>
    </source>
</evidence>
<name>A0A9X8WR32_CLODI</name>
<evidence type="ECO:0000313" key="2">
    <source>
        <dbReference type="Proteomes" id="UP000189137"/>
    </source>
</evidence>
<dbReference type="Gene3D" id="3.90.1140.10">
    <property type="entry name" value="Cyclic phosphodiesterase"/>
    <property type="match status" value="1"/>
</dbReference>
<organism evidence="1 2">
    <name type="scientific">Clostridioides difficile</name>
    <name type="common">Peptoclostridium difficile</name>
    <dbReference type="NCBI Taxonomy" id="1496"/>
    <lineage>
        <taxon>Bacteria</taxon>
        <taxon>Bacillati</taxon>
        <taxon>Bacillota</taxon>
        <taxon>Clostridia</taxon>
        <taxon>Peptostreptococcales</taxon>
        <taxon>Peptostreptococcaceae</taxon>
        <taxon>Clostridioides</taxon>
    </lineage>
</organism>
<comment type="caution">
    <text evidence="1">The sequence shown here is derived from an EMBL/GenBank/DDBJ whole genome shotgun (WGS) entry which is preliminary data.</text>
</comment>
<dbReference type="PANTHER" id="PTHR36039">
    <property type="match status" value="1"/>
</dbReference>